<dbReference type="AlphaFoldDB" id="A0AB35WL61"/>
<evidence type="ECO:0000313" key="1">
    <source>
        <dbReference type="EMBL" id="MEE1864908.1"/>
    </source>
</evidence>
<proteinExistence type="predicted"/>
<accession>A0AB35WL61</accession>
<name>A0AB35WL61_9PSED</name>
<dbReference type="Proteomes" id="UP001307839">
    <property type="component" value="Unassembled WGS sequence"/>
</dbReference>
<keyword evidence="2" id="KW-1185">Reference proteome</keyword>
<dbReference type="RefSeq" id="WP_136476128.1">
    <property type="nucleotide sequence ID" value="NZ_JAZDCU010000001.1"/>
</dbReference>
<organism evidence="1 2">
    <name type="scientific">Pseudomonas auratipiscis</name>
    <dbReference type="NCBI Taxonomy" id="3115853"/>
    <lineage>
        <taxon>Bacteria</taxon>
        <taxon>Pseudomonadati</taxon>
        <taxon>Pseudomonadota</taxon>
        <taxon>Gammaproteobacteria</taxon>
        <taxon>Pseudomonadales</taxon>
        <taxon>Pseudomonadaceae</taxon>
        <taxon>Pseudomonas</taxon>
    </lineage>
</organism>
<protein>
    <submittedName>
        <fullName evidence="1">Uncharacterized protein</fullName>
    </submittedName>
</protein>
<gene>
    <name evidence="1" type="ORF">V0R53_00725</name>
</gene>
<dbReference type="EMBL" id="JAZDQP010000001">
    <property type="protein sequence ID" value="MEE1864908.1"/>
    <property type="molecule type" value="Genomic_DNA"/>
</dbReference>
<evidence type="ECO:0000313" key="2">
    <source>
        <dbReference type="Proteomes" id="UP001307839"/>
    </source>
</evidence>
<comment type="caution">
    <text evidence="1">The sequence shown here is derived from an EMBL/GenBank/DDBJ whole genome shotgun (WGS) entry which is preliminary data.</text>
</comment>
<sequence>MNKLILPIAIFTSVILVGKVCEHYEMNSTLKIGLLCLVAAGVQIGISRYQRSRQAKTNR</sequence>
<reference evidence="1 2" key="1">
    <citation type="submission" date="2024-01" db="EMBL/GenBank/DDBJ databases">
        <title>Unpublished Manusciprt.</title>
        <authorList>
            <person name="Duman M."/>
            <person name="Valdes E.G."/>
            <person name="Ajmi N."/>
            <person name="Altun S."/>
            <person name="Saticioglu I.B."/>
        </authorList>
    </citation>
    <scope>NUCLEOTIDE SEQUENCE [LARGE SCALE GENOMIC DNA]</scope>
    <source>
        <strain evidence="1 2">120P</strain>
    </source>
</reference>